<keyword evidence="3" id="KW-1185">Reference proteome</keyword>
<dbReference type="Proteomes" id="UP001165275">
    <property type="component" value="Unassembled WGS sequence"/>
</dbReference>
<dbReference type="SUPFAM" id="SSF47336">
    <property type="entry name" value="ACP-like"/>
    <property type="match status" value="1"/>
</dbReference>
<feature type="domain" description="Carrier" evidence="1">
    <location>
        <begin position="1"/>
        <end position="73"/>
    </location>
</feature>
<dbReference type="RefSeq" id="WP_248945065.1">
    <property type="nucleotide sequence ID" value="NZ_CBCSGY010000005.1"/>
</dbReference>
<organism evidence="2 3">
    <name type="scientific">Serratia silvae</name>
    <dbReference type="NCBI Taxonomy" id="2824122"/>
    <lineage>
        <taxon>Bacteria</taxon>
        <taxon>Pseudomonadati</taxon>
        <taxon>Pseudomonadota</taxon>
        <taxon>Gammaproteobacteria</taxon>
        <taxon>Enterobacterales</taxon>
        <taxon>Yersiniaceae</taxon>
        <taxon>Serratia</taxon>
    </lineage>
</organism>
<sequence length="77" mass="8490">MKEVDEILMRCTGVDIANITPEKHLVIDLMADSIALIDIAIELESAFGFVFTEHDMQSVNTVADIYDLVTTRSSSGE</sequence>
<evidence type="ECO:0000259" key="1">
    <source>
        <dbReference type="PROSITE" id="PS50075"/>
    </source>
</evidence>
<gene>
    <name evidence="2" type="primary">iacP</name>
    <name evidence="2" type="synonym">sipF</name>
    <name evidence="2" type="ORF">KAJ71_07060</name>
</gene>
<evidence type="ECO:0000313" key="3">
    <source>
        <dbReference type="Proteomes" id="UP001165275"/>
    </source>
</evidence>
<reference evidence="2" key="1">
    <citation type="submission" date="2021-04" db="EMBL/GenBank/DDBJ databases">
        <title>Genome sequence of Serratia sp. arafor3.</title>
        <authorList>
            <person name="Besaury L."/>
        </authorList>
    </citation>
    <scope>NUCLEOTIDE SEQUENCE</scope>
    <source>
        <strain evidence="2">Arafor3</strain>
    </source>
</reference>
<dbReference type="EMBL" id="JAGQDC010000004">
    <property type="protein sequence ID" value="MCL1028783.1"/>
    <property type="molecule type" value="Genomic_DNA"/>
</dbReference>
<dbReference type="InterPro" id="IPR009081">
    <property type="entry name" value="PP-bd_ACP"/>
</dbReference>
<comment type="caution">
    <text evidence="2">The sequence shown here is derived from an EMBL/GenBank/DDBJ whole genome shotgun (WGS) entry which is preliminary data.</text>
</comment>
<dbReference type="Gene3D" id="1.10.1200.10">
    <property type="entry name" value="ACP-like"/>
    <property type="match status" value="1"/>
</dbReference>
<protein>
    <submittedName>
        <fullName evidence="2">Acyl carrier protein</fullName>
    </submittedName>
</protein>
<name>A0ABT0KB78_9GAMM</name>
<dbReference type="InterPro" id="IPR036736">
    <property type="entry name" value="ACP-like_sf"/>
</dbReference>
<proteinExistence type="predicted"/>
<evidence type="ECO:0000313" key="2">
    <source>
        <dbReference type="EMBL" id="MCL1028783.1"/>
    </source>
</evidence>
<accession>A0ABT0KB78</accession>
<dbReference type="PROSITE" id="PS50075">
    <property type="entry name" value="CARRIER"/>
    <property type="match status" value="1"/>
</dbReference>
<dbReference type="Pfam" id="PF00550">
    <property type="entry name" value="PP-binding"/>
    <property type="match status" value="1"/>
</dbReference>